<name>A0ACA9SH00_9GLOM</name>
<comment type="caution">
    <text evidence="1">The sequence shown here is derived from an EMBL/GenBank/DDBJ whole genome shotgun (WGS) entry which is preliminary data.</text>
</comment>
<evidence type="ECO:0000313" key="2">
    <source>
        <dbReference type="Proteomes" id="UP000789920"/>
    </source>
</evidence>
<keyword evidence="2" id="KW-1185">Reference proteome</keyword>
<dbReference type="Proteomes" id="UP000789920">
    <property type="component" value="Unassembled WGS sequence"/>
</dbReference>
<proteinExistence type="predicted"/>
<reference evidence="1" key="1">
    <citation type="submission" date="2021-06" db="EMBL/GenBank/DDBJ databases">
        <authorList>
            <person name="Kallberg Y."/>
            <person name="Tangrot J."/>
            <person name="Rosling A."/>
        </authorList>
    </citation>
    <scope>NUCLEOTIDE SEQUENCE</scope>
    <source>
        <strain evidence="1">MA461A</strain>
    </source>
</reference>
<evidence type="ECO:0000313" key="1">
    <source>
        <dbReference type="EMBL" id="CAG8838469.1"/>
    </source>
</evidence>
<gene>
    <name evidence="1" type="ORF">RPERSI_LOCUS30678</name>
</gene>
<accession>A0ACA9SH00</accession>
<sequence length="41" mass="4991">AEHYSDAFKAHMNTIKKNDEERQGHKVNFDVMWQDDLKKER</sequence>
<feature type="non-terminal residue" evidence="1">
    <location>
        <position position="1"/>
    </location>
</feature>
<dbReference type="EMBL" id="CAJVQC010120677">
    <property type="protein sequence ID" value="CAG8838469.1"/>
    <property type="molecule type" value="Genomic_DNA"/>
</dbReference>
<protein>
    <submittedName>
        <fullName evidence="1">2116_t:CDS:1</fullName>
    </submittedName>
</protein>
<organism evidence="1 2">
    <name type="scientific">Racocetra persica</name>
    <dbReference type="NCBI Taxonomy" id="160502"/>
    <lineage>
        <taxon>Eukaryota</taxon>
        <taxon>Fungi</taxon>
        <taxon>Fungi incertae sedis</taxon>
        <taxon>Mucoromycota</taxon>
        <taxon>Glomeromycotina</taxon>
        <taxon>Glomeromycetes</taxon>
        <taxon>Diversisporales</taxon>
        <taxon>Gigasporaceae</taxon>
        <taxon>Racocetra</taxon>
    </lineage>
</organism>